<dbReference type="GO" id="GO:0016020">
    <property type="term" value="C:membrane"/>
    <property type="evidence" value="ECO:0007669"/>
    <property type="project" value="UniProtKB-SubCell"/>
</dbReference>
<sequence length="215" mass="24832">MSVRWIWSAYYELEASHAVLGILFVIVLRLDGPEEWPTLFGHVSHASSIRGFWSRFWHRLAYRQYTNVGKVFSRHLLGVKASCLVEKLLVAACVFLISGLAHSLVSWCAGDKKLYMLDAYFFVANFVGHVLEVIASQLAKCFLGNKIFKNMNGDWKACRKCLGFVWVILFFFWIVPRWQYPRAYEQLVYVEQVTGLWSLLSGNGYKEVAVDMWSL</sequence>
<dbReference type="Proteomes" id="UP000030641">
    <property type="component" value="Unassembled WGS sequence"/>
</dbReference>
<dbReference type="RefSeq" id="XP_013341076.1">
    <property type="nucleotide sequence ID" value="XM_013485622.1"/>
</dbReference>
<dbReference type="AlphaFoldDB" id="A0A074Z0F9"/>
<evidence type="ECO:0000256" key="3">
    <source>
        <dbReference type="ARBA" id="ARBA00022989"/>
    </source>
</evidence>
<evidence type="ECO:0000256" key="1">
    <source>
        <dbReference type="ARBA" id="ARBA00004141"/>
    </source>
</evidence>
<evidence type="ECO:0000256" key="5">
    <source>
        <dbReference type="SAM" id="Phobius"/>
    </source>
</evidence>
<name>A0A074Z0F9_AURSE</name>
<protein>
    <recommendedName>
        <fullName evidence="6">Wax synthase domain-containing protein</fullName>
    </recommendedName>
</protein>
<keyword evidence="3 5" id="KW-1133">Transmembrane helix</keyword>
<organism evidence="7 8">
    <name type="scientific">Aureobasidium subglaciale (strain EXF-2481)</name>
    <name type="common">Aureobasidium pullulans var. subglaciale</name>
    <dbReference type="NCBI Taxonomy" id="1043005"/>
    <lineage>
        <taxon>Eukaryota</taxon>
        <taxon>Fungi</taxon>
        <taxon>Dikarya</taxon>
        <taxon>Ascomycota</taxon>
        <taxon>Pezizomycotina</taxon>
        <taxon>Dothideomycetes</taxon>
        <taxon>Dothideomycetidae</taxon>
        <taxon>Dothideales</taxon>
        <taxon>Saccotheciaceae</taxon>
        <taxon>Aureobasidium</taxon>
    </lineage>
</organism>
<evidence type="ECO:0000259" key="6">
    <source>
        <dbReference type="Pfam" id="PF13813"/>
    </source>
</evidence>
<feature type="domain" description="Wax synthase" evidence="6">
    <location>
        <begin position="36"/>
        <end position="123"/>
    </location>
</feature>
<dbReference type="GeneID" id="25367120"/>
<dbReference type="EMBL" id="KL584770">
    <property type="protein sequence ID" value="KEQ92571.1"/>
    <property type="molecule type" value="Genomic_DNA"/>
</dbReference>
<accession>A0A074Z0F9</accession>
<feature type="transmembrane region" description="Helical" evidence="5">
    <location>
        <begin position="157"/>
        <end position="175"/>
    </location>
</feature>
<dbReference type="HOGENOM" id="CLU_1283023_0_0_1"/>
<evidence type="ECO:0000256" key="2">
    <source>
        <dbReference type="ARBA" id="ARBA00022692"/>
    </source>
</evidence>
<evidence type="ECO:0000256" key="4">
    <source>
        <dbReference type="ARBA" id="ARBA00023136"/>
    </source>
</evidence>
<keyword evidence="4 5" id="KW-0472">Membrane</keyword>
<keyword evidence="2 5" id="KW-0812">Transmembrane</keyword>
<dbReference type="OMA" id="WHQLNTH"/>
<feature type="transmembrane region" description="Helical" evidence="5">
    <location>
        <begin position="119"/>
        <end position="136"/>
    </location>
</feature>
<comment type="subcellular location">
    <subcellularLocation>
        <location evidence="1">Membrane</location>
        <topology evidence="1">Multi-pass membrane protein</topology>
    </subcellularLocation>
</comment>
<feature type="transmembrane region" description="Helical" evidence="5">
    <location>
        <begin position="88"/>
        <end position="107"/>
    </location>
</feature>
<evidence type="ECO:0000313" key="8">
    <source>
        <dbReference type="Proteomes" id="UP000030641"/>
    </source>
</evidence>
<keyword evidence="8" id="KW-1185">Reference proteome</keyword>
<dbReference type="InterPro" id="IPR032805">
    <property type="entry name" value="Wax_synthase_dom"/>
</dbReference>
<reference evidence="7 8" key="1">
    <citation type="journal article" date="2014" name="BMC Genomics">
        <title>Genome sequencing of four Aureobasidium pullulans varieties: biotechnological potential, stress tolerance, and description of new species.</title>
        <authorList>
            <person name="Gostin Ar C."/>
            <person name="Ohm R.A."/>
            <person name="Kogej T."/>
            <person name="Sonjak S."/>
            <person name="Turk M."/>
            <person name="Zajc J."/>
            <person name="Zalar P."/>
            <person name="Grube M."/>
            <person name="Sun H."/>
            <person name="Han J."/>
            <person name="Sharma A."/>
            <person name="Chiniquy J."/>
            <person name="Ngan C.Y."/>
            <person name="Lipzen A."/>
            <person name="Barry K."/>
            <person name="Grigoriev I.V."/>
            <person name="Gunde-Cimerman N."/>
        </authorList>
    </citation>
    <scope>NUCLEOTIDE SEQUENCE [LARGE SCALE GENOMIC DNA]</scope>
    <source>
        <strain evidence="7 8">EXF-2481</strain>
    </source>
</reference>
<dbReference type="OrthoDB" id="1077582at2759"/>
<proteinExistence type="predicted"/>
<gene>
    <name evidence="7" type="ORF">AUEXF2481DRAFT_423649</name>
</gene>
<dbReference type="InParanoid" id="A0A074Z0F9"/>
<dbReference type="STRING" id="1043005.A0A074Z0F9"/>
<evidence type="ECO:0000313" key="7">
    <source>
        <dbReference type="EMBL" id="KEQ92571.1"/>
    </source>
</evidence>
<dbReference type="Pfam" id="PF13813">
    <property type="entry name" value="MBOAT_2"/>
    <property type="match status" value="1"/>
</dbReference>